<reference evidence="1 2" key="1">
    <citation type="submission" date="2014-09" db="EMBL/GenBank/DDBJ databases">
        <title>Sporocytophaga myxococcoides PG-01 genome sequencing.</title>
        <authorList>
            <person name="Liu L."/>
            <person name="Gao P.J."/>
            <person name="Chen G.J."/>
            <person name="Wang L.S."/>
        </authorList>
    </citation>
    <scope>NUCLEOTIDE SEQUENCE [LARGE SCALE GENOMIC DNA]</scope>
    <source>
        <strain evidence="1 2">PG-01</strain>
    </source>
</reference>
<keyword evidence="2" id="KW-1185">Reference proteome</keyword>
<dbReference type="AlphaFoldDB" id="A0A098LGU6"/>
<evidence type="ECO:0000313" key="1">
    <source>
        <dbReference type="EMBL" id="GAL86205.1"/>
    </source>
</evidence>
<proteinExistence type="predicted"/>
<gene>
    <name evidence="1" type="ORF">MYP_3434</name>
</gene>
<comment type="caution">
    <text evidence="1">The sequence shown here is derived from an EMBL/GenBank/DDBJ whole genome shotgun (WGS) entry which is preliminary data.</text>
</comment>
<sequence length="85" mass="10036">MDHYMENYHVKIFKSSKRIGIKEVTAASIDQAEAFLLKKLKETFCREDNLKNLIQVIHLVKEDFERQIKVEIPGKEKLTMTIWKG</sequence>
<dbReference type="STRING" id="153721.MYP_3434"/>
<organism evidence="1 2">
    <name type="scientific">Sporocytophaga myxococcoides</name>
    <dbReference type="NCBI Taxonomy" id="153721"/>
    <lineage>
        <taxon>Bacteria</taxon>
        <taxon>Pseudomonadati</taxon>
        <taxon>Bacteroidota</taxon>
        <taxon>Cytophagia</taxon>
        <taxon>Cytophagales</taxon>
        <taxon>Cytophagaceae</taxon>
        <taxon>Sporocytophaga</taxon>
    </lineage>
</organism>
<name>A0A098LGU6_9BACT</name>
<evidence type="ECO:0000313" key="2">
    <source>
        <dbReference type="Proteomes" id="UP000030185"/>
    </source>
</evidence>
<dbReference type="Proteomes" id="UP000030185">
    <property type="component" value="Unassembled WGS sequence"/>
</dbReference>
<protein>
    <submittedName>
        <fullName evidence="1">Uncharacterized protein</fullName>
    </submittedName>
</protein>
<accession>A0A098LGU6</accession>
<dbReference type="EMBL" id="BBLT01000007">
    <property type="protein sequence ID" value="GAL86205.1"/>
    <property type="molecule type" value="Genomic_DNA"/>
</dbReference>